<evidence type="ECO:0000256" key="9">
    <source>
        <dbReference type="RuleBase" id="RU003357"/>
    </source>
</evidence>
<evidence type="ECO:0000256" key="7">
    <source>
        <dbReference type="ARBA" id="ARBA00023237"/>
    </source>
</evidence>
<dbReference type="PANTHER" id="PTHR47234:SF2">
    <property type="entry name" value="TONB-DEPENDENT RECEPTOR"/>
    <property type="match status" value="1"/>
</dbReference>
<evidence type="ECO:0000256" key="10">
    <source>
        <dbReference type="SAM" id="SignalP"/>
    </source>
</evidence>
<feature type="domain" description="TonB-dependent receptor plug" evidence="12">
    <location>
        <begin position="78"/>
        <end position="188"/>
    </location>
</feature>
<keyword evidence="3 8" id="KW-1134">Transmembrane beta strand</keyword>
<reference evidence="13 14" key="1">
    <citation type="submission" date="2016-11" db="EMBL/GenBank/DDBJ databases">
        <title>Genome sequence of Sphingomonas jeddahensis G39.</title>
        <authorList>
            <person name="Poehlein A."/>
            <person name="Wuebbeler J.H."/>
            <person name="Steinbuechel A."/>
            <person name="Daniel R."/>
        </authorList>
    </citation>
    <scope>NUCLEOTIDE SEQUENCE [LARGE SCALE GENOMIC DNA]</scope>
    <source>
        <strain evidence="13 14">G39</strain>
    </source>
</reference>
<dbReference type="InterPro" id="IPR039426">
    <property type="entry name" value="TonB-dep_rcpt-like"/>
</dbReference>
<dbReference type="InterPro" id="IPR000531">
    <property type="entry name" value="Beta-barrel_TonB"/>
</dbReference>
<dbReference type="InterPro" id="IPR012910">
    <property type="entry name" value="Plug_dom"/>
</dbReference>
<evidence type="ECO:0000256" key="4">
    <source>
        <dbReference type="ARBA" id="ARBA00022692"/>
    </source>
</evidence>
<dbReference type="STRING" id="1915074.SPHI_11740"/>
<keyword evidence="5 9" id="KW-0798">TonB box</keyword>
<keyword evidence="2 8" id="KW-0813">Transport</keyword>
<feature type="signal peptide" evidence="10">
    <location>
        <begin position="1"/>
        <end position="27"/>
    </location>
</feature>
<feature type="chain" id="PRO_5012775961" evidence="10">
    <location>
        <begin position="28"/>
        <end position="1016"/>
    </location>
</feature>
<evidence type="ECO:0000256" key="3">
    <source>
        <dbReference type="ARBA" id="ARBA00022452"/>
    </source>
</evidence>
<feature type="domain" description="TonB-dependent receptor-like beta-barrel" evidence="11">
    <location>
        <begin position="437"/>
        <end position="981"/>
    </location>
</feature>
<dbReference type="Gene3D" id="2.170.130.10">
    <property type="entry name" value="TonB-dependent receptor, plug domain"/>
    <property type="match status" value="1"/>
</dbReference>
<evidence type="ECO:0000259" key="12">
    <source>
        <dbReference type="Pfam" id="PF07715"/>
    </source>
</evidence>
<accession>A0A1V2EWB7</accession>
<protein>
    <submittedName>
        <fullName evidence="13">Vitamin B12 transporter BtuB</fullName>
    </submittedName>
</protein>
<name>A0A1V2EWB7_9SPHN</name>
<sequence>MHKRFVLRTLLSAGTAGIALIAAQAAAQVSVPTEENPPPAAVEAIAEARDPAAPPPPSEDIVVTGSRIARPDYVANSPIVSVGSAAIENTGRVTVESTLTQLPQFAGSFGQGNTGSTSTGLNGGQAYASLRGLGSKRTLLLLDGRRIQPSNPDGSVDLNIIPEALIENIEVITGGASTTYGSDATAGVVNFRLKRRFSGLELAGQTGVSDYGDGKNYRITATMGSSFADDRGSAVLSVDYTNRETALQGERDYYAFRQSTPGLSTIPQGTVLFGANLPTLAAVNNVFVGQYGTRALTGNAAGRYTGQIGFNTDQTLFSTSGVPVLNFRDPQTDEAYIVNSGANSQQVNFGYNGGTVQADLDRWSVFGKVDYDVSDDVKAFVQATYTSYSSLGITNPTLASNVYGLSIPVTNPNIPAAFRSILASRPNPNADFTFYKAFNILGPRYQQYDYEVWQITAGLSGKLGLGDWTWDVYGSTSQAKFSNEQTGGASASALRNLLYSPTGGTQYCDGGFNPFGNVSASQDCIDYISRRTLNTNELKQRTVEGNLQGALFSLPAGDVRLAVGADYRYNAYGFNPDSALNQADGTSDILGYSVLRPASGSVDTKEVYAELLVPLLHDLPLIKELEVNLGYRYSDYNSVGGVHAYKADANWQVFEPLRLRGGYNRAIRAPSVGELFAPVSTGSVAIGTATPTTTNGDPCDVRSSYRQGASGTQVRALCLAQGVPTSIIDSYQLGTAQVFALTGGNPELQEETADTYSAGAVLQSPFSGMLRNMSLSVDFYKIKISDAVGPLSIAQAFQFCFNSGGNNPGFEANNYYCSLITRNGASGVPLNPTQPLLNLGTYNVQGVDVQFDWRFGLESLGLGGDSGTIALNTAVSYLDKFEIQALPGAQTYDYAGSIGVGVETTAGTAHPRWKAITSLNYSLGQANIGFRWRYIDSMINSAKIVSPTSATRGVTSYNVFDLNARFDVDDNTQFRMGATNLFNRKPPQVGDTEGNYDAQNYDVIGRYFFIGATKKF</sequence>
<evidence type="ECO:0000256" key="8">
    <source>
        <dbReference type="PROSITE-ProRule" id="PRU01360"/>
    </source>
</evidence>
<dbReference type="PANTHER" id="PTHR47234">
    <property type="match status" value="1"/>
</dbReference>
<comment type="caution">
    <text evidence="13">The sequence shown here is derived from an EMBL/GenBank/DDBJ whole genome shotgun (WGS) entry which is preliminary data.</text>
</comment>
<keyword evidence="7 8" id="KW-0998">Cell outer membrane</keyword>
<dbReference type="InterPro" id="IPR036942">
    <property type="entry name" value="Beta-barrel_TonB_sf"/>
</dbReference>
<proteinExistence type="inferred from homology"/>
<keyword evidence="4 8" id="KW-0812">Transmembrane</keyword>
<dbReference type="Pfam" id="PF00593">
    <property type="entry name" value="TonB_dep_Rec_b-barrel"/>
    <property type="match status" value="1"/>
</dbReference>
<dbReference type="GO" id="GO:0009279">
    <property type="term" value="C:cell outer membrane"/>
    <property type="evidence" value="ECO:0007669"/>
    <property type="project" value="UniProtKB-SubCell"/>
</dbReference>
<evidence type="ECO:0000256" key="6">
    <source>
        <dbReference type="ARBA" id="ARBA00023136"/>
    </source>
</evidence>
<dbReference type="Gene3D" id="2.40.170.20">
    <property type="entry name" value="TonB-dependent receptor, beta-barrel domain"/>
    <property type="match status" value="1"/>
</dbReference>
<comment type="similarity">
    <text evidence="8 9">Belongs to the TonB-dependent receptor family.</text>
</comment>
<dbReference type="PROSITE" id="PS52016">
    <property type="entry name" value="TONB_DEPENDENT_REC_3"/>
    <property type="match status" value="1"/>
</dbReference>
<keyword evidence="10" id="KW-0732">Signal</keyword>
<evidence type="ECO:0000256" key="2">
    <source>
        <dbReference type="ARBA" id="ARBA00022448"/>
    </source>
</evidence>
<dbReference type="Pfam" id="PF07715">
    <property type="entry name" value="Plug"/>
    <property type="match status" value="1"/>
</dbReference>
<evidence type="ECO:0000313" key="14">
    <source>
        <dbReference type="Proteomes" id="UP000188729"/>
    </source>
</evidence>
<comment type="subcellular location">
    <subcellularLocation>
        <location evidence="1 8">Cell outer membrane</location>
        <topology evidence="1 8">Multi-pass membrane protein</topology>
    </subcellularLocation>
</comment>
<evidence type="ECO:0000256" key="5">
    <source>
        <dbReference type="ARBA" id="ARBA00023077"/>
    </source>
</evidence>
<evidence type="ECO:0000313" key="13">
    <source>
        <dbReference type="EMBL" id="ONF96976.1"/>
    </source>
</evidence>
<dbReference type="OrthoDB" id="7051241at2"/>
<evidence type="ECO:0000259" key="11">
    <source>
        <dbReference type="Pfam" id="PF00593"/>
    </source>
</evidence>
<dbReference type="Proteomes" id="UP000188729">
    <property type="component" value="Unassembled WGS sequence"/>
</dbReference>
<keyword evidence="14" id="KW-1185">Reference proteome</keyword>
<evidence type="ECO:0000256" key="1">
    <source>
        <dbReference type="ARBA" id="ARBA00004571"/>
    </source>
</evidence>
<gene>
    <name evidence="13" type="primary">btuB_2</name>
    <name evidence="13" type="ORF">SPHI_11740</name>
</gene>
<dbReference type="RefSeq" id="WP_076743922.1">
    <property type="nucleotide sequence ID" value="NZ_MPSB01000003.1"/>
</dbReference>
<dbReference type="SUPFAM" id="SSF56935">
    <property type="entry name" value="Porins"/>
    <property type="match status" value="1"/>
</dbReference>
<organism evidence="13 14">
    <name type="scientific">Sphingomonas jeddahensis</name>
    <dbReference type="NCBI Taxonomy" id="1915074"/>
    <lineage>
        <taxon>Bacteria</taxon>
        <taxon>Pseudomonadati</taxon>
        <taxon>Pseudomonadota</taxon>
        <taxon>Alphaproteobacteria</taxon>
        <taxon>Sphingomonadales</taxon>
        <taxon>Sphingomonadaceae</taxon>
        <taxon>Sphingomonas</taxon>
    </lineage>
</organism>
<dbReference type="AlphaFoldDB" id="A0A1V2EWB7"/>
<dbReference type="InterPro" id="IPR037066">
    <property type="entry name" value="Plug_dom_sf"/>
</dbReference>
<dbReference type="EMBL" id="MPSB01000003">
    <property type="protein sequence ID" value="ONF96976.1"/>
    <property type="molecule type" value="Genomic_DNA"/>
</dbReference>
<keyword evidence="6 8" id="KW-0472">Membrane</keyword>